<evidence type="ECO:0000256" key="1">
    <source>
        <dbReference type="SAM" id="MobiDB-lite"/>
    </source>
</evidence>
<evidence type="ECO:0000313" key="3">
    <source>
        <dbReference type="Proteomes" id="UP000640583"/>
    </source>
</evidence>
<sequence length="195" mass="20200">MAKPELPDHLPLHACMGLNHCAGSDRYGLSGPNGDDPNSCAGQGYCATTADHTCHTQNNCANQGGCGLYGWGPEMDHPGTNDCRSMGSCATPINAERFTTSGPNRGESVWVRARAVFEKSWTEQHAPELKARMEANESTDPSPGANAKIPDTAGPVPAPFTGTGPSYLWISDDNDNRGAMTSCGASGLSGAGGCG</sequence>
<organism evidence="2 3">
    <name type="scientific">Halocynthiibacter styelae</name>
    <dbReference type="NCBI Taxonomy" id="2761955"/>
    <lineage>
        <taxon>Bacteria</taxon>
        <taxon>Pseudomonadati</taxon>
        <taxon>Pseudomonadota</taxon>
        <taxon>Alphaproteobacteria</taxon>
        <taxon>Rhodobacterales</taxon>
        <taxon>Paracoccaceae</taxon>
        <taxon>Halocynthiibacter</taxon>
    </lineage>
</organism>
<protein>
    <submittedName>
        <fullName evidence="2">Uncharacterized protein</fullName>
    </submittedName>
</protein>
<comment type="caution">
    <text evidence="2">The sequence shown here is derived from an EMBL/GenBank/DDBJ whole genome shotgun (WGS) entry which is preliminary data.</text>
</comment>
<proteinExistence type="predicted"/>
<dbReference type="AlphaFoldDB" id="A0A8J7IRB6"/>
<gene>
    <name evidence="2" type="ORF">H1D41_10320</name>
</gene>
<reference evidence="2" key="1">
    <citation type="submission" date="2020-10" db="EMBL/GenBank/DDBJ databases">
        <title>Paenihalocynthiibacter styelae gen. nov., sp. nov., isolated from stalked sea squirt Styela clava.</title>
        <authorList>
            <person name="Kim Y.-O."/>
            <person name="Yoon J.-H."/>
        </authorList>
    </citation>
    <scope>NUCLEOTIDE SEQUENCE</scope>
    <source>
        <strain evidence="2">MYP1-1</strain>
    </source>
</reference>
<accession>A0A8J7IRB6</accession>
<dbReference type="Proteomes" id="UP000640583">
    <property type="component" value="Unassembled WGS sequence"/>
</dbReference>
<feature type="region of interest" description="Disordered" evidence="1">
    <location>
        <begin position="133"/>
        <end position="160"/>
    </location>
</feature>
<keyword evidence="3" id="KW-1185">Reference proteome</keyword>
<dbReference type="EMBL" id="JADCKQ010000007">
    <property type="protein sequence ID" value="MBI1494031.1"/>
    <property type="molecule type" value="Genomic_DNA"/>
</dbReference>
<name>A0A8J7IRB6_9RHOB</name>
<evidence type="ECO:0000313" key="2">
    <source>
        <dbReference type="EMBL" id="MBI1494031.1"/>
    </source>
</evidence>